<evidence type="ECO:0000256" key="8">
    <source>
        <dbReference type="ARBA" id="ARBA00022989"/>
    </source>
</evidence>
<dbReference type="GO" id="GO:0005886">
    <property type="term" value="C:plasma membrane"/>
    <property type="evidence" value="ECO:0007669"/>
    <property type="project" value="TreeGrafter"/>
</dbReference>
<feature type="chain" id="PRO_5009133395" description="FAD-binding FR-type domain-containing protein" evidence="14">
    <location>
        <begin position="19"/>
        <end position="706"/>
    </location>
</feature>
<feature type="transmembrane region" description="Helical" evidence="13">
    <location>
        <begin position="370"/>
        <end position="387"/>
    </location>
</feature>
<dbReference type="SFLD" id="SFLDG01168">
    <property type="entry name" value="Ferric_reductase_subgroup_(FRE"/>
    <property type="match status" value="1"/>
</dbReference>
<dbReference type="GO" id="GO:0000293">
    <property type="term" value="F:ferric-chelate reductase activity"/>
    <property type="evidence" value="ECO:0007669"/>
    <property type="project" value="UniProtKB-ARBA"/>
</dbReference>
<dbReference type="Gene3D" id="3.40.50.80">
    <property type="entry name" value="Nucleotide-binding domain of ferredoxin-NADP reductase (FNR) module"/>
    <property type="match status" value="1"/>
</dbReference>
<dbReference type="InterPro" id="IPR013130">
    <property type="entry name" value="Fe3_Rdtase_TM_dom"/>
</dbReference>
<comment type="subcellular location">
    <subcellularLocation>
        <location evidence="1">Membrane</location>
        <topology evidence="1">Multi-pass membrane protein</topology>
    </subcellularLocation>
</comment>
<dbReference type="STRING" id="763406.A0A1E3NJ26"/>
<dbReference type="Pfam" id="PF08022">
    <property type="entry name" value="FAD_binding_8"/>
    <property type="match status" value="1"/>
</dbReference>
<keyword evidence="3" id="KW-0813">Transport</keyword>
<dbReference type="RefSeq" id="XP_019016466.1">
    <property type="nucleotide sequence ID" value="XM_019164682.1"/>
</dbReference>
<evidence type="ECO:0000313" key="16">
    <source>
        <dbReference type="EMBL" id="ODQ45353.1"/>
    </source>
</evidence>
<keyword evidence="12" id="KW-0325">Glycoprotein</keyword>
<feature type="domain" description="FAD-binding FR-type" evidence="15">
    <location>
        <begin position="404"/>
        <end position="526"/>
    </location>
</feature>
<protein>
    <recommendedName>
        <fullName evidence="15">FAD-binding FR-type domain-containing protein</fullName>
    </recommendedName>
</protein>
<keyword evidence="14" id="KW-0732">Signal</keyword>
<keyword evidence="7" id="KW-0249">Electron transport</keyword>
<name>A0A1E3NJ26_9ASCO</name>
<dbReference type="GO" id="GO:0015677">
    <property type="term" value="P:copper ion import"/>
    <property type="evidence" value="ECO:0007669"/>
    <property type="project" value="TreeGrafter"/>
</dbReference>
<feature type="transmembrane region" description="Helical" evidence="13">
    <location>
        <begin position="228"/>
        <end position="249"/>
    </location>
</feature>
<dbReference type="GO" id="GO:0006826">
    <property type="term" value="P:iron ion transport"/>
    <property type="evidence" value="ECO:0007669"/>
    <property type="project" value="TreeGrafter"/>
</dbReference>
<feature type="transmembrane region" description="Helical" evidence="13">
    <location>
        <begin position="341"/>
        <end position="363"/>
    </location>
</feature>
<evidence type="ECO:0000256" key="1">
    <source>
        <dbReference type="ARBA" id="ARBA00004141"/>
    </source>
</evidence>
<reference evidence="16 17" key="1">
    <citation type="journal article" date="2016" name="Proc. Natl. Acad. Sci. U.S.A.">
        <title>Comparative genomics of biotechnologically important yeasts.</title>
        <authorList>
            <person name="Riley R."/>
            <person name="Haridas S."/>
            <person name="Wolfe K.H."/>
            <person name="Lopes M.R."/>
            <person name="Hittinger C.T."/>
            <person name="Goeker M."/>
            <person name="Salamov A.A."/>
            <person name="Wisecaver J.H."/>
            <person name="Long T.M."/>
            <person name="Calvey C.H."/>
            <person name="Aerts A.L."/>
            <person name="Barry K.W."/>
            <person name="Choi C."/>
            <person name="Clum A."/>
            <person name="Coughlan A.Y."/>
            <person name="Deshpande S."/>
            <person name="Douglass A.P."/>
            <person name="Hanson S.J."/>
            <person name="Klenk H.-P."/>
            <person name="LaButti K.M."/>
            <person name="Lapidus A."/>
            <person name="Lindquist E.A."/>
            <person name="Lipzen A.M."/>
            <person name="Meier-Kolthoff J.P."/>
            <person name="Ohm R.A."/>
            <person name="Otillar R.P."/>
            <person name="Pangilinan J.L."/>
            <person name="Peng Y."/>
            <person name="Rokas A."/>
            <person name="Rosa C.A."/>
            <person name="Scheuner C."/>
            <person name="Sibirny A.A."/>
            <person name="Slot J.C."/>
            <person name="Stielow J.B."/>
            <person name="Sun H."/>
            <person name="Kurtzman C.P."/>
            <person name="Blackwell M."/>
            <person name="Grigoriev I.V."/>
            <person name="Jeffries T.W."/>
        </authorList>
    </citation>
    <scope>NUCLEOTIDE SEQUENCE [LARGE SCALE GENOMIC DNA]</scope>
    <source>
        <strain evidence="16 17">NRRL Y-2026</strain>
    </source>
</reference>
<dbReference type="GeneID" id="30181369"/>
<keyword evidence="4" id="KW-0285">Flavoprotein</keyword>
<evidence type="ECO:0000256" key="13">
    <source>
        <dbReference type="SAM" id="Phobius"/>
    </source>
</evidence>
<dbReference type="OrthoDB" id="4494341at2759"/>
<keyword evidence="10" id="KW-0406">Ion transport</keyword>
<dbReference type="InterPro" id="IPR017927">
    <property type="entry name" value="FAD-bd_FR_type"/>
</dbReference>
<proteinExistence type="inferred from homology"/>
<evidence type="ECO:0000256" key="3">
    <source>
        <dbReference type="ARBA" id="ARBA00022448"/>
    </source>
</evidence>
<feature type="transmembrane region" description="Helical" evidence="13">
    <location>
        <begin position="159"/>
        <end position="182"/>
    </location>
</feature>
<sequence>MKIVDVVLLSTLLSVASASHQWYHYNNDFYVYYGCLSALGKSATFCKKGNVGKCVCTNENALGSLLYCGYTSTKANNTGINKEISKGCVYYNVTDLTNSYYAEVYAKTLDTIVDVSNSTSFNKTEVVDYPVTSKKLKKLSHDFYISVRNRRGNIKTSHALGIAFVAASVFVMLASGVVNWSMRLSKGVSSSLDNALTRKTRKFFNLAIFRNHLHPTVLGFSPDVVETFWISIMFLYSILSCCIIGYKWYENDPSFTSYQTGTSRYWGDRSCILFSYQLPLLFLFPGRNNFFQWVTRWKYSRFVVYHKWLGRIVMMEVLIHSFAMASQTYGLHKNTRFHADWYRYGIVSTVCGCLASTVAIYAIRKHWYEIFLGAHVTLVVMFLWTGWKHTRSQLYEQFYWTCCAIWVFDRFIRLCRIALNGIHTATIEFFPGDDATIKVHVKKSKLYRNFTPGSHAFISFLSKNTFWQNHPFTAYESVTDPDTITFCCRVKKGVTRTIANKFKGSDAQSIQLKILVEGFYGEQSYYQQYDKSVFIAGNTGIVGPFSHIEKLVSSGSADRRIELYWGIRSYDALKWFGAELLSLKDKNVVPRVYISQPERSSINSSTDSTDSDHKNEEGDGILATEKKLSSPELETDLQQVLEFVEIIHGRMPVTEIIEAELKENTGTVAFGACAHTQVVDLVRMEIAKRLPSTCKRVDYFEEMQTW</sequence>
<dbReference type="SUPFAM" id="SSF52343">
    <property type="entry name" value="Ferredoxin reductase-like, C-terminal NADP-linked domain"/>
    <property type="match status" value="1"/>
</dbReference>
<keyword evidence="8 13" id="KW-1133">Transmembrane helix</keyword>
<gene>
    <name evidence="16" type="ORF">PICMEDRAFT_74118</name>
</gene>
<feature type="signal peptide" evidence="14">
    <location>
        <begin position="1"/>
        <end position="18"/>
    </location>
</feature>
<keyword evidence="17" id="KW-1185">Reference proteome</keyword>
<dbReference type="InterPro" id="IPR039261">
    <property type="entry name" value="FNR_nucleotide-bd"/>
</dbReference>
<comment type="similarity">
    <text evidence="2">Belongs to the ferric reductase (FRE) family.</text>
</comment>
<dbReference type="Pfam" id="PF08030">
    <property type="entry name" value="NAD_binding_6"/>
    <property type="match status" value="1"/>
</dbReference>
<evidence type="ECO:0000256" key="7">
    <source>
        <dbReference type="ARBA" id="ARBA00022982"/>
    </source>
</evidence>
<evidence type="ECO:0000256" key="10">
    <source>
        <dbReference type="ARBA" id="ARBA00023065"/>
    </source>
</evidence>
<dbReference type="PANTHER" id="PTHR32361">
    <property type="entry name" value="FERRIC/CUPRIC REDUCTASE TRANSMEMBRANE COMPONENT"/>
    <property type="match status" value="1"/>
</dbReference>
<dbReference type="InterPro" id="IPR051410">
    <property type="entry name" value="Ferric/Cupric_Reductase"/>
</dbReference>
<keyword evidence="9" id="KW-0560">Oxidoreductase</keyword>
<dbReference type="GO" id="GO:0006879">
    <property type="term" value="P:intracellular iron ion homeostasis"/>
    <property type="evidence" value="ECO:0007669"/>
    <property type="project" value="TreeGrafter"/>
</dbReference>
<evidence type="ECO:0000256" key="12">
    <source>
        <dbReference type="ARBA" id="ARBA00023180"/>
    </source>
</evidence>
<dbReference type="Proteomes" id="UP000094455">
    <property type="component" value="Unassembled WGS sequence"/>
</dbReference>
<dbReference type="InterPro" id="IPR013121">
    <property type="entry name" value="Fe_red_NAD-bd_6"/>
</dbReference>
<dbReference type="InterPro" id="IPR013112">
    <property type="entry name" value="FAD-bd_8"/>
</dbReference>
<feature type="transmembrane region" description="Helical" evidence="13">
    <location>
        <begin position="308"/>
        <end position="329"/>
    </location>
</feature>
<evidence type="ECO:0000313" key="17">
    <source>
        <dbReference type="Proteomes" id="UP000094455"/>
    </source>
</evidence>
<evidence type="ECO:0000256" key="4">
    <source>
        <dbReference type="ARBA" id="ARBA00022630"/>
    </source>
</evidence>
<organism evidence="16 17">
    <name type="scientific">Pichia membranifaciens NRRL Y-2026</name>
    <dbReference type="NCBI Taxonomy" id="763406"/>
    <lineage>
        <taxon>Eukaryota</taxon>
        <taxon>Fungi</taxon>
        <taxon>Dikarya</taxon>
        <taxon>Ascomycota</taxon>
        <taxon>Saccharomycotina</taxon>
        <taxon>Pichiomycetes</taxon>
        <taxon>Pichiales</taxon>
        <taxon>Pichiaceae</taxon>
        <taxon>Pichia</taxon>
    </lineage>
</organism>
<dbReference type="PANTHER" id="PTHR32361:SF9">
    <property type="entry name" value="FERRIC REDUCTASE TRANSMEMBRANE COMPONENT 3-RELATED"/>
    <property type="match status" value="1"/>
</dbReference>
<dbReference type="Pfam" id="PF01794">
    <property type="entry name" value="Ferric_reduct"/>
    <property type="match status" value="1"/>
</dbReference>
<dbReference type="CDD" id="cd06186">
    <property type="entry name" value="NOX_Duox_like_FAD_NADP"/>
    <property type="match status" value="1"/>
</dbReference>
<dbReference type="PROSITE" id="PS51384">
    <property type="entry name" value="FAD_FR"/>
    <property type="match status" value="1"/>
</dbReference>
<evidence type="ECO:0000256" key="2">
    <source>
        <dbReference type="ARBA" id="ARBA00006278"/>
    </source>
</evidence>
<dbReference type="EMBL" id="KV454005">
    <property type="protein sequence ID" value="ODQ45353.1"/>
    <property type="molecule type" value="Genomic_DNA"/>
</dbReference>
<keyword evidence="6" id="KW-0274">FAD</keyword>
<evidence type="ECO:0000256" key="14">
    <source>
        <dbReference type="SAM" id="SignalP"/>
    </source>
</evidence>
<keyword evidence="11 13" id="KW-0472">Membrane</keyword>
<accession>A0A1E3NJ26</accession>
<evidence type="ECO:0000256" key="6">
    <source>
        <dbReference type="ARBA" id="ARBA00022827"/>
    </source>
</evidence>
<dbReference type="SFLD" id="SFLDS00052">
    <property type="entry name" value="Ferric_Reductase_Domain"/>
    <property type="match status" value="1"/>
</dbReference>
<evidence type="ECO:0000259" key="15">
    <source>
        <dbReference type="PROSITE" id="PS51384"/>
    </source>
</evidence>
<keyword evidence="5 13" id="KW-0812">Transmembrane</keyword>
<dbReference type="AlphaFoldDB" id="A0A1E3NJ26"/>
<evidence type="ECO:0000256" key="9">
    <source>
        <dbReference type="ARBA" id="ARBA00023002"/>
    </source>
</evidence>
<evidence type="ECO:0000256" key="5">
    <source>
        <dbReference type="ARBA" id="ARBA00022692"/>
    </source>
</evidence>
<evidence type="ECO:0000256" key="11">
    <source>
        <dbReference type="ARBA" id="ARBA00023136"/>
    </source>
</evidence>